<evidence type="ECO:0008006" key="4">
    <source>
        <dbReference type="Google" id="ProtNLM"/>
    </source>
</evidence>
<sequence length="158" mass="17575">MCHPQRPALLLLLLLLLLLPLLLLPLRYHTLISQRQRRSLEQPSCRNVPLHQAIAIMADAMRPNSAMTQRMWGSADDRRTTGRTRCPWSSTGVAVAVDQACTSAAAQPTMTSRCTAGQGRRAEVCLSSYRLRCQSWSHEASPTSESSAATVQARRKHR</sequence>
<evidence type="ECO:0000313" key="2">
    <source>
        <dbReference type="EMBL" id="RKP05356.1"/>
    </source>
</evidence>
<protein>
    <recommendedName>
        <fullName evidence="4">Secreted protein</fullName>
    </recommendedName>
</protein>
<accession>A0A4P9XI54</accession>
<name>A0A4P9XI54_9FUNG</name>
<proteinExistence type="predicted"/>
<dbReference type="Proteomes" id="UP000271241">
    <property type="component" value="Unassembled WGS sequence"/>
</dbReference>
<organism evidence="2 3">
    <name type="scientific">Thamnocephalis sphaerospora</name>
    <dbReference type="NCBI Taxonomy" id="78915"/>
    <lineage>
        <taxon>Eukaryota</taxon>
        <taxon>Fungi</taxon>
        <taxon>Fungi incertae sedis</taxon>
        <taxon>Zoopagomycota</taxon>
        <taxon>Zoopagomycotina</taxon>
        <taxon>Zoopagomycetes</taxon>
        <taxon>Zoopagales</taxon>
        <taxon>Sigmoideomycetaceae</taxon>
        <taxon>Thamnocephalis</taxon>
    </lineage>
</organism>
<keyword evidence="3" id="KW-1185">Reference proteome</keyword>
<feature type="signal peptide" evidence="1">
    <location>
        <begin position="1"/>
        <end position="25"/>
    </location>
</feature>
<evidence type="ECO:0000313" key="3">
    <source>
        <dbReference type="Proteomes" id="UP000271241"/>
    </source>
</evidence>
<dbReference type="EMBL" id="KZ993159">
    <property type="protein sequence ID" value="RKP05356.1"/>
    <property type="molecule type" value="Genomic_DNA"/>
</dbReference>
<gene>
    <name evidence="2" type="ORF">THASP1DRAFT_26132</name>
</gene>
<dbReference type="AlphaFoldDB" id="A0A4P9XI54"/>
<feature type="chain" id="PRO_5021015832" description="Secreted protein" evidence="1">
    <location>
        <begin position="26"/>
        <end position="158"/>
    </location>
</feature>
<reference evidence="3" key="1">
    <citation type="journal article" date="2018" name="Nat. Microbiol.">
        <title>Leveraging single-cell genomics to expand the fungal tree of life.</title>
        <authorList>
            <person name="Ahrendt S.R."/>
            <person name="Quandt C.A."/>
            <person name="Ciobanu D."/>
            <person name="Clum A."/>
            <person name="Salamov A."/>
            <person name="Andreopoulos B."/>
            <person name="Cheng J.F."/>
            <person name="Woyke T."/>
            <person name="Pelin A."/>
            <person name="Henrissat B."/>
            <person name="Reynolds N.K."/>
            <person name="Benny G.L."/>
            <person name="Smith M.E."/>
            <person name="James T.Y."/>
            <person name="Grigoriev I.V."/>
        </authorList>
    </citation>
    <scope>NUCLEOTIDE SEQUENCE [LARGE SCALE GENOMIC DNA]</scope>
    <source>
        <strain evidence="3">RSA 1356</strain>
    </source>
</reference>
<evidence type="ECO:0000256" key="1">
    <source>
        <dbReference type="SAM" id="SignalP"/>
    </source>
</evidence>
<keyword evidence="1" id="KW-0732">Signal</keyword>